<evidence type="ECO:0000259" key="10">
    <source>
        <dbReference type="PROSITE" id="PS50893"/>
    </source>
</evidence>
<evidence type="ECO:0000256" key="2">
    <source>
        <dbReference type="ARBA" id="ARBA00005417"/>
    </source>
</evidence>
<dbReference type="GO" id="GO:0005524">
    <property type="term" value="F:ATP binding"/>
    <property type="evidence" value="ECO:0007669"/>
    <property type="project" value="UniProtKB-KW"/>
</dbReference>
<evidence type="ECO:0000256" key="4">
    <source>
        <dbReference type="ARBA" id="ARBA00022475"/>
    </source>
</evidence>
<dbReference type="NCBIfam" id="NF008453">
    <property type="entry name" value="PRK11308.1"/>
    <property type="match status" value="2"/>
</dbReference>
<keyword evidence="9" id="KW-0472">Membrane</keyword>
<sequence length="683" mass="74265">MTPDTVLEVRSLSVAYRQGAGWSRAVDDVSFALKKGEVFGLVGESGCGKSTVSLQLLGYRHPSLRAEGGAVLFKDQNLLKLARPELDKLRGEKIAFVPQNPTTALNPGIRIGRQVAETMVAHGRAKDLGGADAVVGKYLKLVGLPVDPAFLRRYPHQLSGGQQQRVCIAMALCCDPDLLVLDEPTTGLDVTTQEQIVSLLIALRARIGLAMLYVTHDLALLSQIADRIGVMYAGKMVEVAETEVIFNAPKHPYTRGLIGSIPRIDFDSAERERPLRGLLRRQELPPGCPFSPRCDFALERCFTEPQKAEPTGPESSVACWRWREIVPLPPEPIVIPPLPEAKGELPLLTVDKLDIHYGSAGKVFRAVNDVSFAIRQGEVFALVGESGSGKSTIARAISGLVPPAAGTVTLEGKALAPRVNRRSAAQRRLIQYIFQNPDASLNPRARVGETIARPLHYFFRLDRSKAAERVAAALADVQLDGSYAARFPDQLSGGERQRVAIARALAAEPALLLCDEILSALDVSVQANILKLLQALKAEHAIAMLFISHDLAVVRMLADHVCVLYGGEVMEIGPVDRIFAAPFHPYTHTLLQAVPVPLQPPPASDGLNAGEPQRGGQGCVFAGRCPWQIGDICETTRPPWRAGEGGLRLRCHHTIEALNELADWPPLTETSRATRTRHENRVD</sequence>
<dbReference type="PANTHER" id="PTHR43297">
    <property type="entry name" value="OLIGOPEPTIDE TRANSPORT ATP-BINDING PROTEIN APPD"/>
    <property type="match status" value="1"/>
</dbReference>
<keyword evidence="8" id="KW-1278">Translocase</keyword>
<evidence type="ECO:0000313" key="11">
    <source>
        <dbReference type="EMBL" id="MDQ7249949.1"/>
    </source>
</evidence>
<evidence type="ECO:0000256" key="8">
    <source>
        <dbReference type="ARBA" id="ARBA00022967"/>
    </source>
</evidence>
<dbReference type="Pfam" id="PF00005">
    <property type="entry name" value="ABC_tran"/>
    <property type="match status" value="2"/>
</dbReference>
<dbReference type="NCBIfam" id="NF007739">
    <property type="entry name" value="PRK10419.1"/>
    <property type="match status" value="2"/>
</dbReference>
<dbReference type="RefSeq" id="WP_379958560.1">
    <property type="nucleotide sequence ID" value="NZ_JAUYVI010000006.1"/>
</dbReference>
<dbReference type="PROSITE" id="PS50893">
    <property type="entry name" value="ABC_TRANSPORTER_2"/>
    <property type="match status" value="2"/>
</dbReference>
<dbReference type="CDD" id="cd03257">
    <property type="entry name" value="ABC_NikE_OppD_transporters"/>
    <property type="match status" value="2"/>
</dbReference>
<dbReference type="InterPro" id="IPR027417">
    <property type="entry name" value="P-loop_NTPase"/>
</dbReference>
<name>A0ABU0YQH0_9PROT</name>
<comment type="caution">
    <text evidence="11">The sequence shown here is derived from an EMBL/GenBank/DDBJ whole genome shotgun (WGS) entry which is preliminary data.</text>
</comment>
<feature type="domain" description="ABC transporter" evidence="10">
    <location>
        <begin position="9"/>
        <end position="258"/>
    </location>
</feature>
<comment type="subcellular location">
    <subcellularLocation>
        <location evidence="1">Cell inner membrane</location>
        <topology evidence="1">Peripheral membrane protein</topology>
    </subcellularLocation>
</comment>
<accession>A0ABU0YQH0</accession>
<dbReference type="NCBIfam" id="TIGR01727">
    <property type="entry name" value="oligo_HPY"/>
    <property type="match status" value="2"/>
</dbReference>
<dbReference type="InterPro" id="IPR003439">
    <property type="entry name" value="ABC_transporter-like_ATP-bd"/>
</dbReference>
<dbReference type="SMART" id="SM00382">
    <property type="entry name" value="AAA"/>
    <property type="match status" value="2"/>
</dbReference>
<evidence type="ECO:0000256" key="9">
    <source>
        <dbReference type="ARBA" id="ARBA00023136"/>
    </source>
</evidence>
<evidence type="ECO:0000256" key="6">
    <source>
        <dbReference type="ARBA" id="ARBA00022741"/>
    </source>
</evidence>
<dbReference type="InterPro" id="IPR003593">
    <property type="entry name" value="AAA+_ATPase"/>
</dbReference>
<dbReference type="Proteomes" id="UP001230156">
    <property type="component" value="Unassembled WGS sequence"/>
</dbReference>
<dbReference type="SUPFAM" id="SSF52540">
    <property type="entry name" value="P-loop containing nucleoside triphosphate hydrolases"/>
    <property type="match status" value="2"/>
</dbReference>
<dbReference type="InterPro" id="IPR017871">
    <property type="entry name" value="ABC_transporter-like_CS"/>
</dbReference>
<keyword evidence="7 11" id="KW-0067">ATP-binding</keyword>
<dbReference type="InterPro" id="IPR050388">
    <property type="entry name" value="ABC_Ni/Peptide_Import"/>
</dbReference>
<keyword evidence="4" id="KW-1003">Cell membrane</keyword>
<evidence type="ECO:0000256" key="1">
    <source>
        <dbReference type="ARBA" id="ARBA00004417"/>
    </source>
</evidence>
<dbReference type="PANTHER" id="PTHR43297:SF14">
    <property type="entry name" value="ATPASE AAA-TYPE CORE DOMAIN-CONTAINING PROTEIN"/>
    <property type="match status" value="1"/>
</dbReference>
<organism evidence="11 12">
    <name type="scientific">Dongia sedimenti</name>
    <dbReference type="NCBI Taxonomy" id="3064282"/>
    <lineage>
        <taxon>Bacteria</taxon>
        <taxon>Pseudomonadati</taxon>
        <taxon>Pseudomonadota</taxon>
        <taxon>Alphaproteobacteria</taxon>
        <taxon>Rhodospirillales</taxon>
        <taxon>Dongiaceae</taxon>
        <taxon>Dongia</taxon>
    </lineage>
</organism>
<keyword evidence="5" id="KW-0997">Cell inner membrane</keyword>
<proteinExistence type="inferred from homology"/>
<keyword evidence="6" id="KW-0547">Nucleotide-binding</keyword>
<dbReference type="PROSITE" id="PS00211">
    <property type="entry name" value="ABC_TRANSPORTER_1"/>
    <property type="match status" value="2"/>
</dbReference>
<keyword evidence="3" id="KW-0813">Transport</keyword>
<gene>
    <name evidence="11" type="ORF">Q8A70_19830</name>
</gene>
<evidence type="ECO:0000313" key="12">
    <source>
        <dbReference type="Proteomes" id="UP001230156"/>
    </source>
</evidence>
<dbReference type="EMBL" id="JAUYVI010000006">
    <property type="protein sequence ID" value="MDQ7249949.1"/>
    <property type="molecule type" value="Genomic_DNA"/>
</dbReference>
<protein>
    <submittedName>
        <fullName evidence="11">Dipeptide ABC transporter ATP-binding protein</fullName>
    </submittedName>
</protein>
<dbReference type="InterPro" id="IPR013563">
    <property type="entry name" value="Oligopep_ABC_C"/>
</dbReference>
<dbReference type="Pfam" id="PF08352">
    <property type="entry name" value="oligo_HPY"/>
    <property type="match status" value="2"/>
</dbReference>
<reference evidence="12" key="1">
    <citation type="submission" date="2023-08" db="EMBL/GenBank/DDBJ databases">
        <title>Rhodospirillaceae gen. nov., a novel taxon isolated from the Yangtze River Yuezi River estuary sludge.</title>
        <authorList>
            <person name="Ruan L."/>
        </authorList>
    </citation>
    <scope>NUCLEOTIDE SEQUENCE [LARGE SCALE GENOMIC DNA]</scope>
    <source>
        <strain evidence="12">R-7</strain>
    </source>
</reference>
<keyword evidence="12" id="KW-1185">Reference proteome</keyword>
<comment type="similarity">
    <text evidence="2">Belongs to the ABC transporter superfamily.</text>
</comment>
<evidence type="ECO:0000256" key="5">
    <source>
        <dbReference type="ARBA" id="ARBA00022519"/>
    </source>
</evidence>
<dbReference type="Gene3D" id="3.40.50.300">
    <property type="entry name" value="P-loop containing nucleotide triphosphate hydrolases"/>
    <property type="match status" value="2"/>
</dbReference>
<evidence type="ECO:0000256" key="3">
    <source>
        <dbReference type="ARBA" id="ARBA00022448"/>
    </source>
</evidence>
<evidence type="ECO:0000256" key="7">
    <source>
        <dbReference type="ARBA" id="ARBA00022840"/>
    </source>
</evidence>
<feature type="domain" description="ABC transporter" evidence="10">
    <location>
        <begin position="350"/>
        <end position="591"/>
    </location>
</feature>